<dbReference type="GeneID" id="93767544"/>
<evidence type="ECO:0000256" key="1">
    <source>
        <dbReference type="SAM" id="MobiDB-lite"/>
    </source>
</evidence>
<sequence>MNEHDGRDAISDKQSELTLRDLAARTEEEIATHLDGVFDADAFLGQLRRRVTGHTDAPASGSAAGGCGHSMAARRETGKDAPGTSRILIGSISGSAFSIGNHNLVSNTPATSTDRQHTELLAAVSKLRADLARITVTETSAALDLELAKTAAQIDATGEATPGQLARLREALHDCAPIVALLASGAALSAALQSPHGL</sequence>
<protein>
    <submittedName>
        <fullName evidence="2">Uncharacterized protein</fullName>
    </submittedName>
</protein>
<accession>A0ABZ1RBA9</accession>
<reference evidence="2" key="1">
    <citation type="submission" date="2022-10" db="EMBL/GenBank/DDBJ databases">
        <title>The complete genomes of actinobacterial strains from the NBC collection.</title>
        <authorList>
            <person name="Joergensen T.S."/>
            <person name="Alvarez Arevalo M."/>
            <person name="Sterndorff E.B."/>
            <person name="Faurdal D."/>
            <person name="Vuksanovic O."/>
            <person name="Mourched A.-S."/>
            <person name="Charusanti P."/>
            <person name="Shaw S."/>
            <person name="Blin K."/>
            <person name="Weber T."/>
        </authorList>
    </citation>
    <scope>NUCLEOTIDE SEQUENCE</scope>
    <source>
        <strain evidence="2">NBC_00302</strain>
    </source>
</reference>
<name>A0ABZ1RBA9_9ACTN</name>
<evidence type="ECO:0000313" key="3">
    <source>
        <dbReference type="Proteomes" id="UP001432071"/>
    </source>
</evidence>
<organism evidence="2 3">
    <name type="scientific">Streptomyces bobili</name>
    <dbReference type="NCBI Taxonomy" id="67280"/>
    <lineage>
        <taxon>Bacteria</taxon>
        <taxon>Bacillati</taxon>
        <taxon>Actinomycetota</taxon>
        <taxon>Actinomycetes</taxon>
        <taxon>Kitasatosporales</taxon>
        <taxon>Streptomycetaceae</taxon>
        <taxon>Streptomyces</taxon>
    </lineage>
</organism>
<proteinExistence type="predicted"/>
<gene>
    <name evidence="2" type="ORF">OHT53_41195</name>
</gene>
<dbReference type="EMBL" id="CP108038">
    <property type="protein sequence ID" value="WUN92071.1"/>
    <property type="molecule type" value="Genomic_DNA"/>
</dbReference>
<keyword evidence="3" id="KW-1185">Reference proteome</keyword>
<feature type="region of interest" description="Disordered" evidence="1">
    <location>
        <begin position="54"/>
        <end position="82"/>
    </location>
</feature>
<dbReference type="Proteomes" id="UP001432071">
    <property type="component" value="Chromosome"/>
</dbReference>
<evidence type="ECO:0000313" key="2">
    <source>
        <dbReference type="EMBL" id="WUN92071.1"/>
    </source>
</evidence>
<dbReference type="RefSeq" id="WP_328737781.1">
    <property type="nucleotide sequence ID" value="NZ_CP108038.1"/>
</dbReference>